<feature type="domain" description="HTH iclR-type" evidence="4">
    <location>
        <begin position="14"/>
        <end position="76"/>
    </location>
</feature>
<dbReference type="GO" id="GO:0003677">
    <property type="term" value="F:DNA binding"/>
    <property type="evidence" value="ECO:0007669"/>
    <property type="project" value="UniProtKB-KW"/>
</dbReference>
<dbReference type="SUPFAM" id="SSF46785">
    <property type="entry name" value="Winged helix' DNA-binding domain"/>
    <property type="match status" value="1"/>
</dbReference>
<evidence type="ECO:0000259" key="5">
    <source>
        <dbReference type="PROSITE" id="PS51078"/>
    </source>
</evidence>
<dbReference type="InterPro" id="IPR005471">
    <property type="entry name" value="Tscrpt_reg_IclR_N"/>
</dbReference>
<comment type="caution">
    <text evidence="6">The sequence shown here is derived from an EMBL/GenBank/DDBJ whole genome shotgun (WGS) entry which is preliminary data.</text>
</comment>
<dbReference type="Gene3D" id="3.30.450.40">
    <property type="match status" value="1"/>
</dbReference>
<dbReference type="SMART" id="SM00346">
    <property type="entry name" value="HTH_ICLR"/>
    <property type="match status" value="1"/>
</dbReference>
<keyword evidence="2" id="KW-0238">DNA-binding</keyword>
<gene>
    <name evidence="6" type="ORF">CEJ45_11365</name>
</gene>
<dbReference type="PROSITE" id="PS51078">
    <property type="entry name" value="ICLR_ED"/>
    <property type="match status" value="1"/>
</dbReference>
<keyword evidence="7" id="KW-1185">Reference proteome</keyword>
<reference evidence="6 7" key="1">
    <citation type="journal article" date="2010" name="Int. J. Syst. Evol. Microbiol.">
        <title>Reclassification of Herbaspirillum putei as a later heterotypic synonym of Herbaspirillum huttiense, with the description of H. huttiense subsp. huttiense subsp. nov. and H. huttiense subsp. putei subsp. nov., comb. nov., and description of Herbaspirillum aquaticum sp. nov.</title>
        <authorList>
            <person name="Dobritsa A.P."/>
            <person name="Reddy M.C."/>
            <person name="Samadpour M."/>
        </authorList>
    </citation>
    <scope>NUCLEOTIDE SEQUENCE [LARGE SCALE GENOMIC DNA]</scope>
    <source>
        <strain evidence="6 7">IEH 4430</strain>
    </source>
</reference>
<keyword evidence="1" id="KW-0805">Transcription regulation</keyword>
<dbReference type="EMBL" id="NJGV01000009">
    <property type="protein sequence ID" value="OWY34438.1"/>
    <property type="molecule type" value="Genomic_DNA"/>
</dbReference>
<dbReference type="InterPro" id="IPR050707">
    <property type="entry name" value="HTH_MetabolicPath_Reg"/>
</dbReference>
<dbReference type="Pfam" id="PF01614">
    <property type="entry name" value="IclR_C"/>
    <property type="match status" value="1"/>
</dbReference>
<evidence type="ECO:0000313" key="6">
    <source>
        <dbReference type="EMBL" id="OWY34438.1"/>
    </source>
</evidence>
<accession>A0A225STD0</accession>
<dbReference type="Gene3D" id="1.10.10.10">
    <property type="entry name" value="Winged helix-like DNA-binding domain superfamily/Winged helix DNA-binding domain"/>
    <property type="match status" value="1"/>
</dbReference>
<dbReference type="GO" id="GO:0003700">
    <property type="term" value="F:DNA-binding transcription factor activity"/>
    <property type="evidence" value="ECO:0007669"/>
    <property type="project" value="TreeGrafter"/>
</dbReference>
<organism evidence="6 7">
    <name type="scientific">Herbaspirillum aquaticum</name>
    <dbReference type="NCBI Taxonomy" id="568783"/>
    <lineage>
        <taxon>Bacteria</taxon>
        <taxon>Pseudomonadati</taxon>
        <taxon>Pseudomonadota</taxon>
        <taxon>Betaproteobacteria</taxon>
        <taxon>Burkholderiales</taxon>
        <taxon>Oxalobacteraceae</taxon>
        <taxon>Herbaspirillum</taxon>
    </lineage>
</organism>
<name>A0A225STD0_9BURK</name>
<dbReference type="Proteomes" id="UP000214747">
    <property type="component" value="Unassembled WGS sequence"/>
</dbReference>
<evidence type="ECO:0000259" key="4">
    <source>
        <dbReference type="PROSITE" id="PS51077"/>
    </source>
</evidence>
<evidence type="ECO:0000256" key="3">
    <source>
        <dbReference type="ARBA" id="ARBA00023163"/>
    </source>
</evidence>
<dbReference type="RefSeq" id="WP_088755224.1">
    <property type="nucleotide sequence ID" value="NZ_JARJFG010000054.1"/>
</dbReference>
<proteinExistence type="predicted"/>
<dbReference type="PANTHER" id="PTHR30136">
    <property type="entry name" value="HELIX-TURN-HELIX TRANSCRIPTIONAL REGULATOR, ICLR FAMILY"/>
    <property type="match status" value="1"/>
</dbReference>
<evidence type="ECO:0000313" key="7">
    <source>
        <dbReference type="Proteomes" id="UP000214747"/>
    </source>
</evidence>
<dbReference type="AlphaFoldDB" id="A0A225STD0"/>
<dbReference type="InterPro" id="IPR014757">
    <property type="entry name" value="Tscrpt_reg_IclR_C"/>
</dbReference>
<dbReference type="PANTHER" id="PTHR30136:SF34">
    <property type="entry name" value="TRANSCRIPTIONAL REGULATOR"/>
    <property type="match status" value="1"/>
</dbReference>
<dbReference type="SUPFAM" id="SSF55781">
    <property type="entry name" value="GAF domain-like"/>
    <property type="match status" value="1"/>
</dbReference>
<dbReference type="InterPro" id="IPR029016">
    <property type="entry name" value="GAF-like_dom_sf"/>
</dbReference>
<keyword evidence="3" id="KW-0804">Transcription</keyword>
<sequence length="263" mass="29088">MNEPDQTASDLLFNQSLEKGLAVLRAFDAQHRTMTLGDVASATGMSKSSAQRMVHTLEMLGYVCKHPKTRRYQLTPKVMEVGYNYLAADILVDVANPFLSELANITGETVNLTEPYDCEMVYVARFVASKFIPIHMPIGSRIPMYCTASGRAYLSGLDPAEARAILAASERTQHTPHTRTNVEDIMQLLEASRERGFASNREELFLGDMTIAAPVFNSERRPVASVHVVAPTSRWNVEDAEKKLGPLVLECARAISNSVRTLV</sequence>
<dbReference type="PROSITE" id="PS51077">
    <property type="entry name" value="HTH_ICLR"/>
    <property type="match status" value="1"/>
</dbReference>
<evidence type="ECO:0000256" key="2">
    <source>
        <dbReference type="ARBA" id="ARBA00023125"/>
    </source>
</evidence>
<protein>
    <submittedName>
        <fullName evidence="6">IclR family transcriptional regulator</fullName>
    </submittedName>
</protein>
<dbReference type="FunFam" id="1.10.10.10:FF:000056">
    <property type="entry name" value="IclR family transcriptional regulator"/>
    <property type="match status" value="1"/>
</dbReference>
<dbReference type="InterPro" id="IPR036388">
    <property type="entry name" value="WH-like_DNA-bd_sf"/>
</dbReference>
<dbReference type="Pfam" id="PF09339">
    <property type="entry name" value="HTH_IclR"/>
    <property type="match status" value="1"/>
</dbReference>
<feature type="domain" description="IclR-ED" evidence="5">
    <location>
        <begin position="77"/>
        <end position="261"/>
    </location>
</feature>
<dbReference type="InterPro" id="IPR036390">
    <property type="entry name" value="WH_DNA-bd_sf"/>
</dbReference>
<evidence type="ECO:0000256" key="1">
    <source>
        <dbReference type="ARBA" id="ARBA00023015"/>
    </source>
</evidence>
<dbReference type="GO" id="GO:0045892">
    <property type="term" value="P:negative regulation of DNA-templated transcription"/>
    <property type="evidence" value="ECO:0007669"/>
    <property type="project" value="TreeGrafter"/>
</dbReference>